<proteinExistence type="predicted"/>
<dbReference type="Pfam" id="PF14392">
    <property type="entry name" value="zf-CCHC_4"/>
    <property type="match status" value="1"/>
</dbReference>
<dbReference type="Proteomes" id="UP001153076">
    <property type="component" value="Unassembled WGS sequence"/>
</dbReference>
<gene>
    <name evidence="3" type="ORF">Cgig2_005967</name>
</gene>
<dbReference type="GO" id="GO:0003676">
    <property type="term" value="F:nucleic acid binding"/>
    <property type="evidence" value="ECO:0007669"/>
    <property type="project" value="InterPro"/>
</dbReference>
<keyword evidence="1" id="KW-0863">Zinc-finger</keyword>
<dbReference type="AlphaFoldDB" id="A0A9Q1KK58"/>
<name>A0A9Q1KK58_9CARY</name>
<dbReference type="InterPro" id="IPR001878">
    <property type="entry name" value="Znf_CCHC"/>
</dbReference>
<comment type="caution">
    <text evidence="3">The sequence shown here is derived from an EMBL/GenBank/DDBJ whole genome shotgun (WGS) entry which is preliminary data.</text>
</comment>
<dbReference type="GO" id="GO:0008270">
    <property type="term" value="F:zinc ion binding"/>
    <property type="evidence" value="ECO:0007669"/>
    <property type="project" value="UniProtKB-KW"/>
</dbReference>
<evidence type="ECO:0000313" key="3">
    <source>
        <dbReference type="EMBL" id="KAJ8444445.1"/>
    </source>
</evidence>
<dbReference type="InterPro" id="IPR025836">
    <property type="entry name" value="Zn_knuckle_CX2CX4HX4C"/>
</dbReference>
<feature type="domain" description="CCHC-type" evidence="2">
    <location>
        <begin position="72"/>
        <end position="85"/>
    </location>
</feature>
<reference evidence="3" key="1">
    <citation type="submission" date="2022-04" db="EMBL/GenBank/DDBJ databases">
        <title>Carnegiea gigantea Genome sequencing and assembly v2.</title>
        <authorList>
            <person name="Copetti D."/>
            <person name="Sanderson M.J."/>
            <person name="Burquez A."/>
            <person name="Wojciechowski M.F."/>
        </authorList>
    </citation>
    <scope>NUCLEOTIDE SEQUENCE</scope>
    <source>
        <strain evidence="3">SGP5-SGP5p</strain>
        <tissue evidence="3">Aerial part</tissue>
    </source>
</reference>
<keyword evidence="1" id="KW-0862">Zinc</keyword>
<keyword evidence="4" id="KW-1185">Reference proteome</keyword>
<organism evidence="3 4">
    <name type="scientific">Carnegiea gigantea</name>
    <dbReference type="NCBI Taxonomy" id="171969"/>
    <lineage>
        <taxon>Eukaryota</taxon>
        <taxon>Viridiplantae</taxon>
        <taxon>Streptophyta</taxon>
        <taxon>Embryophyta</taxon>
        <taxon>Tracheophyta</taxon>
        <taxon>Spermatophyta</taxon>
        <taxon>Magnoliopsida</taxon>
        <taxon>eudicotyledons</taxon>
        <taxon>Gunneridae</taxon>
        <taxon>Pentapetalae</taxon>
        <taxon>Caryophyllales</taxon>
        <taxon>Cactineae</taxon>
        <taxon>Cactaceae</taxon>
        <taxon>Cactoideae</taxon>
        <taxon>Echinocereeae</taxon>
        <taxon>Carnegiea</taxon>
    </lineage>
</organism>
<dbReference type="PROSITE" id="PS50158">
    <property type="entry name" value="ZF_CCHC"/>
    <property type="match status" value="1"/>
</dbReference>
<sequence>MTRLEQPSEILLGSKASKFAGCNETTLCRVDKSLNFRVDVHITKPLWRAVLVQVGGKPIWIRFKYVKLPDFCYACGKRGHLYKGCDLFNEAIPKSKLQYGGWPRALLLKPRGENSENELLEERSWCRLSATRMRRTRLGRGLFLMNQLLIKKRERGRMSWRWKIDEAVRLLCNPALHNESSLSQLHGDPTIVENLRNLLRRKSLRLVFLSETKLFGREMNIGKNRLGFFEGDKSLKVTLMSNSLNHIDVQVEGLGVDSHWHFTGIYGWPENTVSDDRRREAIVKAWNEVGAVNAWDNLQLKLRSCVQGLLRWHDENIRDVKSNIMKLEQHAEEESDIEHEVSAYFARLFSSEGSSRYEEVLAFV</sequence>
<keyword evidence="1" id="KW-0479">Metal-binding</keyword>
<evidence type="ECO:0000256" key="1">
    <source>
        <dbReference type="PROSITE-ProRule" id="PRU00047"/>
    </source>
</evidence>
<protein>
    <recommendedName>
        <fullName evidence="2">CCHC-type domain-containing protein</fullName>
    </recommendedName>
</protein>
<dbReference type="OrthoDB" id="1938170at2759"/>
<accession>A0A9Q1KK58</accession>
<dbReference type="EMBL" id="JAKOGI010000098">
    <property type="protein sequence ID" value="KAJ8444445.1"/>
    <property type="molecule type" value="Genomic_DNA"/>
</dbReference>
<evidence type="ECO:0000313" key="4">
    <source>
        <dbReference type="Proteomes" id="UP001153076"/>
    </source>
</evidence>
<evidence type="ECO:0000259" key="2">
    <source>
        <dbReference type="PROSITE" id="PS50158"/>
    </source>
</evidence>